<protein>
    <recommendedName>
        <fullName evidence="4">Transmembrane protein</fullName>
    </recommendedName>
</protein>
<dbReference type="AlphaFoldDB" id="A0A9W7BHE1"/>
<gene>
    <name evidence="2" type="ORF">TrVE_jg6006</name>
</gene>
<keyword evidence="1" id="KW-0472">Membrane</keyword>
<evidence type="ECO:0008006" key="4">
    <source>
        <dbReference type="Google" id="ProtNLM"/>
    </source>
</evidence>
<organism evidence="2 3">
    <name type="scientific">Triparma verrucosa</name>
    <dbReference type="NCBI Taxonomy" id="1606542"/>
    <lineage>
        <taxon>Eukaryota</taxon>
        <taxon>Sar</taxon>
        <taxon>Stramenopiles</taxon>
        <taxon>Ochrophyta</taxon>
        <taxon>Bolidophyceae</taxon>
        <taxon>Parmales</taxon>
        <taxon>Triparmaceae</taxon>
        <taxon>Triparma</taxon>
    </lineage>
</organism>
<evidence type="ECO:0000256" key="1">
    <source>
        <dbReference type="SAM" id="Phobius"/>
    </source>
</evidence>
<proteinExistence type="predicted"/>
<dbReference type="EMBL" id="BRXX01000108">
    <property type="protein sequence ID" value="GMH90764.1"/>
    <property type="molecule type" value="Genomic_DNA"/>
</dbReference>
<keyword evidence="3" id="KW-1185">Reference proteome</keyword>
<evidence type="ECO:0000313" key="3">
    <source>
        <dbReference type="Proteomes" id="UP001165160"/>
    </source>
</evidence>
<dbReference type="Proteomes" id="UP001165160">
    <property type="component" value="Unassembled WGS sequence"/>
</dbReference>
<accession>A0A9W7BHE1</accession>
<feature type="transmembrane region" description="Helical" evidence="1">
    <location>
        <begin position="21"/>
        <end position="40"/>
    </location>
</feature>
<keyword evidence="1" id="KW-1133">Transmembrane helix</keyword>
<comment type="caution">
    <text evidence="2">The sequence shown here is derived from an EMBL/GenBank/DDBJ whole genome shotgun (WGS) entry which is preliminary data.</text>
</comment>
<name>A0A9W7BHE1_9STRA</name>
<evidence type="ECO:0000313" key="2">
    <source>
        <dbReference type="EMBL" id="GMH90764.1"/>
    </source>
</evidence>
<sequence>MRLHKLLNRQKFISLVKMNSNAALLPAFVILFVILISGVVSSTSRNNKQLFGWGEGREHKSFKEADQLF</sequence>
<keyword evidence="1" id="KW-0812">Transmembrane</keyword>
<reference evidence="3" key="1">
    <citation type="journal article" date="2023" name="Commun. Biol.">
        <title>Genome analysis of Parmales, the sister group of diatoms, reveals the evolutionary specialization of diatoms from phago-mixotrophs to photoautotrophs.</title>
        <authorList>
            <person name="Ban H."/>
            <person name="Sato S."/>
            <person name="Yoshikawa S."/>
            <person name="Yamada K."/>
            <person name="Nakamura Y."/>
            <person name="Ichinomiya M."/>
            <person name="Sato N."/>
            <person name="Blanc-Mathieu R."/>
            <person name="Endo H."/>
            <person name="Kuwata A."/>
            <person name="Ogata H."/>
        </authorList>
    </citation>
    <scope>NUCLEOTIDE SEQUENCE [LARGE SCALE GENOMIC DNA]</scope>
    <source>
        <strain evidence="3">NIES 3699</strain>
    </source>
</reference>